<protein>
    <recommendedName>
        <fullName evidence="4">DUF4386 family protein</fullName>
    </recommendedName>
</protein>
<comment type="caution">
    <text evidence="2">The sequence shown here is derived from an EMBL/GenBank/DDBJ whole genome shotgun (WGS) entry which is preliminary data.</text>
</comment>
<proteinExistence type="predicted"/>
<feature type="transmembrane region" description="Helical" evidence="1">
    <location>
        <begin position="90"/>
        <end position="110"/>
    </location>
</feature>
<name>A0ABT1KX31_9ACTN</name>
<feature type="transmembrane region" description="Helical" evidence="1">
    <location>
        <begin position="166"/>
        <end position="187"/>
    </location>
</feature>
<feature type="transmembrane region" description="Helical" evidence="1">
    <location>
        <begin position="122"/>
        <end position="146"/>
    </location>
</feature>
<organism evidence="2 3">
    <name type="scientific">Nocardioides pinisoli</name>
    <dbReference type="NCBI Taxonomy" id="2950279"/>
    <lineage>
        <taxon>Bacteria</taxon>
        <taxon>Bacillati</taxon>
        <taxon>Actinomycetota</taxon>
        <taxon>Actinomycetes</taxon>
        <taxon>Propionibacteriales</taxon>
        <taxon>Nocardioidaceae</taxon>
        <taxon>Nocardioides</taxon>
    </lineage>
</organism>
<evidence type="ECO:0008006" key="4">
    <source>
        <dbReference type="Google" id="ProtNLM"/>
    </source>
</evidence>
<feature type="transmembrane region" description="Helical" evidence="1">
    <location>
        <begin position="42"/>
        <end position="59"/>
    </location>
</feature>
<dbReference type="EMBL" id="JANARS010000003">
    <property type="protein sequence ID" value="MCP3421899.1"/>
    <property type="molecule type" value="Genomic_DNA"/>
</dbReference>
<accession>A0ABT1KX31</accession>
<keyword evidence="1" id="KW-0812">Transmembrane</keyword>
<evidence type="ECO:0000256" key="1">
    <source>
        <dbReference type="SAM" id="Phobius"/>
    </source>
</evidence>
<keyword evidence="3" id="KW-1185">Reference proteome</keyword>
<evidence type="ECO:0000313" key="2">
    <source>
        <dbReference type="EMBL" id="MCP3421899.1"/>
    </source>
</evidence>
<gene>
    <name evidence="2" type="ORF">NCI01_08845</name>
</gene>
<feature type="transmembrane region" description="Helical" evidence="1">
    <location>
        <begin position="194"/>
        <end position="211"/>
    </location>
</feature>
<keyword evidence="1" id="KW-1133">Transmembrane helix</keyword>
<keyword evidence="1" id="KW-0472">Membrane</keyword>
<sequence>MTQQITMGAGLTAPQGTFAAGEGAHASASTARAGRPSAPRRLLGATAVTAPVLFTAYVATDPAPLPREPAADFLGAIAAHPTAFVVSTSLQFAAAAAGVALAAYVIVTFARSAPRLAPVVGVLLALGYLGVASFVGAKLVAADLILDGAPRAGSLEVWSAVHTGPFFDIVSWPLAMAIPGNLLLAALLWRHRSIVGAWPAAVVVAGFVMGSGEFPDAVTILGWAILVPAVFHVVRRTLRD</sequence>
<reference evidence="2 3" key="1">
    <citation type="submission" date="2022-06" db="EMBL/GenBank/DDBJ databases">
        <authorList>
            <person name="So Y."/>
        </authorList>
    </citation>
    <scope>NUCLEOTIDE SEQUENCE [LARGE SCALE GENOMIC DNA]</scope>
    <source>
        <strain evidence="2 3">STR3</strain>
    </source>
</reference>
<feature type="transmembrane region" description="Helical" evidence="1">
    <location>
        <begin position="217"/>
        <end position="234"/>
    </location>
</feature>
<dbReference type="Proteomes" id="UP001204524">
    <property type="component" value="Unassembled WGS sequence"/>
</dbReference>
<evidence type="ECO:0000313" key="3">
    <source>
        <dbReference type="Proteomes" id="UP001204524"/>
    </source>
</evidence>
<dbReference type="RefSeq" id="WP_254181109.1">
    <property type="nucleotide sequence ID" value="NZ_JANARS010000003.1"/>
</dbReference>